<proteinExistence type="predicted"/>
<organism evidence="1 2">
    <name type="scientific">Amblyomma americanum</name>
    <name type="common">Lone star tick</name>
    <dbReference type="NCBI Taxonomy" id="6943"/>
    <lineage>
        <taxon>Eukaryota</taxon>
        <taxon>Metazoa</taxon>
        <taxon>Ecdysozoa</taxon>
        <taxon>Arthropoda</taxon>
        <taxon>Chelicerata</taxon>
        <taxon>Arachnida</taxon>
        <taxon>Acari</taxon>
        <taxon>Parasitiformes</taxon>
        <taxon>Ixodida</taxon>
        <taxon>Ixodoidea</taxon>
        <taxon>Ixodidae</taxon>
        <taxon>Amblyomminae</taxon>
        <taxon>Amblyomma</taxon>
    </lineage>
</organism>
<name>A0AAQ4FAW5_AMBAM</name>
<evidence type="ECO:0000313" key="2">
    <source>
        <dbReference type="Proteomes" id="UP001321473"/>
    </source>
</evidence>
<keyword evidence="2" id="KW-1185">Reference proteome</keyword>
<reference evidence="1 2" key="1">
    <citation type="journal article" date="2023" name="Arcadia Sci">
        <title>De novo assembly of a long-read Amblyomma americanum tick genome.</title>
        <authorList>
            <person name="Chou S."/>
            <person name="Poskanzer K.E."/>
            <person name="Rollins M."/>
            <person name="Thuy-Boun P.S."/>
        </authorList>
    </citation>
    <scope>NUCLEOTIDE SEQUENCE [LARGE SCALE GENOMIC DNA]</scope>
    <source>
        <strain evidence="1">F_SG_1</strain>
        <tissue evidence="1">Salivary glands</tissue>
    </source>
</reference>
<gene>
    <name evidence="1" type="ORF">V5799_009887</name>
</gene>
<dbReference type="Proteomes" id="UP001321473">
    <property type="component" value="Unassembled WGS sequence"/>
</dbReference>
<sequence>MADTVSVTTENWKGRLKFERVCTSSGLLDRCGLISEPQSWNRVLYGLNYELAETRPGKLRLRYAPHDPVDKSRVTTAPMHSDAAFLISWLVEHHSCIDELGITSTVSADEASAPLRLRRPPGKDIRCLDIILGNDEDPRFYLAEEDVDALRGIEQLHISDGIAMVESRVVTLLRNNSSSLRTVQLSYSNLSQGVQDALQCLEM</sequence>
<accession>A0AAQ4FAW5</accession>
<comment type="caution">
    <text evidence="1">The sequence shown here is derived from an EMBL/GenBank/DDBJ whole genome shotgun (WGS) entry which is preliminary data.</text>
</comment>
<evidence type="ECO:0000313" key="1">
    <source>
        <dbReference type="EMBL" id="KAK8783748.1"/>
    </source>
</evidence>
<protein>
    <submittedName>
        <fullName evidence="1">Uncharacterized protein</fullName>
    </submittedName>
</protein>
<dbReference type="AlphaFoldDB" id="A0AAQ4FAW5"/>
<dbReference type="EMBL" id="JARKHS020005232">
    <property type="protein sequence ID" value="KAK8783748.1"/>
    <property type="molecule type" value="Genomic_DNA"/>
</dbReference>